<dbReference type="GO" id="GO:0018279">
    <property type="term" value="P:protein N-linked glycosylation via asparagine"/>
    <property type="evidence" value="ECO:0007669"/>
    <property type="project" value="TreeGrafter"/>
</dbReference>
<accession>A0AAX6RG06</accession>
<dbReference type="PANTHER" id="PTHR48164:SF1">
    <property type="entry name" value="DOLICHYL-DIPHOSPHOOLIGOSACCHARIDE--PROTEIN GLYCOSYLTRANSFERASE SUBUNIT 4"/>
    <property type="match status" value="1"/>
</dbReference>
<proteinExistence type="inferred from homology"/>
<keyword evidence="10" id="KW-1185">Reference proteome</keyword>
<evidence type="ECO:0000256" key="8">
    <source>
        <dbReference type="ARBA" id="ARBA00023136"/>
    </source>
</evidence>
<dbReference type="Proteomes" id="UP000694906">
    <property type="component" value="Unplaced"/>
</dbReference>
<dbReference type="RefSeq" id="XP_021095419.1">
    <property type="nucleotide sequence ID" value="XM_021239760.1"/>
</dbReference>
<keyword evidence="7 9" id="KW-1133">Transmembrane helix</keyword>
<dbReference type="Pfam" id="PF10215">
    <property type="entry name" value="Ost4"/>
    <property type="match status" value="1"/>
</dbReference>
<organism evidence="10 11">
    <name type="scientific">Heterocephalus glaber</name>
    <name type="common">Naked mole rat</name>
    <dbReference type="NCBI Taxonomy" id="10181"/>
    <lineage>
        <taxon>Eukaryota</taxon>
        <taxon>Metazoa</taxon>
        <taxon>Chordata</taxon>
        <taxon>Craniata</taxon>
        <taxon>Vertebrata</taxon>
        <taxon>Euteleostomi</taxon>
        <taxon>Mammalia</taxon>
        <taxon>Eutheria</taxon>
        <taxon>Euarchontoglires</taxon>
        <taxon>Glires</taxon>
        <taxon>Rodentia</taxon>
        <taxon>Hystricomorpha</taxon>
        <taxon>Bathyergidae</taxon>
        <taxon>Heterocephalus</taxon>
    </lineage>
</organism>
<name>A0AAX6RG06_HETGA</name>
<evidence type="ECO:0000256" key="1">
    <source>
        <dbReference type="ARBA" id="ARBA00004643"/>
    </source>
</evidence>
<reference evidence="11" key="1">
    <citation type="submission" date="2025-08" db="UniProtKB">
        <authorList>
            <consortium name="RefSeq"/>
        </authorList>
    </citation>
    <scope>IDENTIFICATION</scope>
</reference>
<dbReference type="InterPro" id="IPR036330">
    <property type="entry name" value="Ost4p_sf"/>
</dbReference>
<dbReference type="PANTHER" id="PTHR48164">
    <property type="entry name" value="DOLICHYL-DIPHOSPHOOLIGOSACCHARIDE--PROTEIN GLYCOSYLTRANSFERASE SUBUNIT 4"/>
    <property type="match status" value="1"/>
</dbReference>
<sequence>MITVELVRKITEVHLAISANMLGMPLFLLIILYHYVLVNNSKKQE</sequence>
<keyword evidence="8 9" id="KW-0472">Membrane</keyword>
<dbReference type="InterPro" id="IPR051307">
    <property type="entry name" value="OST4"/>
</dbReference>
<evidence type="ECO:0000256" key="2">
    <source>
        <dbReference type="ARBA" id="ARBA00007685"/>
    </source>
</evidence>
<feature type="transmembrane region" description="Helical" evidence="9">
    <location>
        <begin position="15"/>
        <end position="38"/>
    </location>
</feature>
<comment type="subcellular location">
    <subcellularLocation>
        <location evidence="1">Endoplasmic reticulum membrane</location>
        <topology evidence="1">Single-pass type III membrane protein</topology>
    </subcellularLocation>
</comment>
<dbReference type="InterPro" id="IPR018943">
    <property type="entry name" value="Oligosaccaryltransferase"/>
</dbReference>
<dbReference type="AlphaFoldDB" id="A0AAX6RG06"/>
<dbReference type="GeneID" id="106010593"/>
<dbReference type="KEGG" id="hgl:106010593"/>
<evidence type="ECO:0000256" key="9">
    <source>
        <dbReference type="SAM" id="Phobius"/>
    </source>
</evidence>
<dbReference type="SUPFAM" id="SSF103464">
    <property type="entry name" value="Oligosaccharyltransferase subunit ost4p"/>
    <property type="match status" value="1"/>
</dbReference>
<evidence type="ECO:0000256" key="6">
    <source>
        <dbReference type="ARBA" id="ARBA00022968"/>
    </source>
</evidence>
<evidence type="ECO:0000256" key="3">
    <source>
        <dbReference type="ARBA" id="ARBA00017662"/>
    </source>
</evidence>
<evidence type="ECO:0000256" key="5">
    <source>
        <dbReference type="ARBA" id="ARBA00022824"/>
    </source>
</evidence>
<evidence type="ECO:0000313" key="11">
    <source>
        <dbReference type="RefSeq" id="XP_021095419.1"/>
    </source>
</evidence>
<keyword evidence="4 9" id="KW-0812">Transmembrane</keyword>
<evidence type="ECO:0000256" key="4">
    <source>
        <dbReference type="ARBA" id="ARBA00022692"/>
    </source>
</evidence>
<protein>
    <recommendedName>
        <fullName evidence="3">Dolichyl-diphosphooligosaccharide--protein glycosyltransferase subunit 4</fullName>
    </recommendedName>
</protein>
<evidence type="ECO:0000256" key="7">
    <source>
        <dbReference type="ARBA" id="ARBA00022989"/>
    </source>
</evidence>
<comment type="similarity">
    <text evidence="2">Belongs to the OST4 family.</text>
</comment>
<keyword evidence="5" id="KW-0256">Endoplasmic reticulum</keyword>
<dbReference type="GO" id="GO:0008250">
    <property type="term" value="C:oligosaccharyltransferase complex"/>
    <property type="evidence" value="ECO:0007669"/>
    <property type="project" value="TreeGrafter"/>
</dbReference>
<keyword evidence="6" id="KW-0735">Signal-anchor</keyword>
<evidence type="ECO:0000313" key="10">
    <source>
        <dbReference type="Proteomes" id="UP000694906"/>
    </source>
</evidence>
<gene>
    <name evidence="11" type="primary">LOC106010593</name>
</gene>